<dbReference type="Proteomes" id="UP000006514">
    <property type="component" value="Unassembled WGS sequence"/>
</dbReference>
<feature type="domain" description="PI3K/PI4K catalytic" evidence="1">
    <location>
        <begin position="1"/>
        <end position="220"/>
    </location>
</feature>
<dbReference type="InterPro" id="IPR050517">
    <property type="entry name" value="DDR_Repair_Kinase"/>
</dbReference>
<evidence type="ECO:0000313" key="3">
    <source>
        <dbReference type="Proteomes" id="UP000006514"/>
    </source>
</evidence>
<dbReference type="Pfam" id="PF00454">
    <property type="entry name" value="PI3_PI4_kinase"/>
    <property type="match status" value="1"/>
</dbReference>
<protein>
    <recommendedName>
        <fullName evidence="1">PI3K/PI4K catalytic domain-containing protein</fullName>
    </recommendedName>
</protein>
<dbReference type="GO" id="GO:0000124">
    <property type="term" value="C:SAGA complex"/>
    <property type="evidence" value="ECO:0007669"/>
    <property type="project" value="TreeGrafter"/>
</dbReference>
<evidence type="ECO:0000259" key="1">
    <source>
        <dbReference type="PROSITE" id="PS50290"/>
    </source>
</evidence>
<dbReference type="KEGG" id="adl:AURDEDRAFT_178501"/>
<reference evidence="3" key="1">
    <citation type="journal article" date="2012" name="Science">
        <title>The Paleozoic origin of enzymatic lignin decomposition reconstructed from 31 fungal genomes.</title>
        <authorList>
            <person name="Floudas D."/>
            <person name="Binder M."/>
            <person name="Riley R."/>
            <person name="Barry K."/>
            <person name="Blanchette R.A."/>
            <person name="Henrissat B."/>
            <person name="Martinez A.T."/>
            <person name="Otillar R."/>
            <person name="Spatafora J.W."/>
            <person name="Yadav J.S."/>
            <person name="Aerts A."/>
            <person name="Benoit I."/>
            <person name="Boyd A."/>
            <person name="Carlson A."/>
            <person name="Copeland A."/>
            <person name="Coutinho P.M."/>
            <person name="de Vries R.P."/>
            <person name="Ferreira P."/>
            <person name="Findley K."/>
            <person name="Foster B."/>
            <person name="Gaskell J."/>
            <person name="Glotzer D."/>
            <person name="Gorecki P."/>
            <person name="Heitman J."/>
            <person name="Hesse C."/>
            <person name="Hori C."/>
            <person name="Igarashi K."/>
            <person name="Jurgens J.A."/>
            <person name="Kallen N."/>
            <person name="Kersten P."/>
            <person name="Kohler A."/>
            <person name="Kuees U."/>
            <person name="Kumar T.K.A."/>
            <person name="Kuo A."/>
            <person name="LaButti K."/>
            <person name="Larrondo L.F."/>
            <person name="Lindquist E."/>
            <person name="Ling A."/>
            <person name="Lombard V."/>
            <person name="Lucas S."/>
            <person name="Lundell T."/>
            <person name="Martin R."/>
            <person name="McLaughlin D.J."/>
            <person name="Morgenstern I."/>
            <person name="Morin E."/>
            <person name="Murat C."/>
            <person name="Nagy L.G."/>
            <person name="Nolan M."/>
            <person name="Ohm R.A."/>
            <person name="Patyshakuliyeva A."/>
            <person name="Rokas A."/>
            <person name="Ruiz-Duenas F.J."/>
            <person name="Sabat G."/>
            <person name="Salamov A."/>
            <person name="Samejima M."/>
            <person name="Schmutz J."/>
            <person name="Slot J.C."/>
            <person name="St John F."/>
            <person name="Stenlid J."/>
            <person name="Sun H."/>
            <person name="Sun S."/>
            <person name="Syed K."/>
            <person name="Tsang A."/>
            <person name="Wiebenga A."/>
            <person name="Young D."/>
            <person name="Pisabarro A."/>
            <person name="Eastwood D.C."/>
            <person name="Martin F."/>
            <person name="Cullen D."/>
            <person name="Grigoriev I.V."/>
            <person name="Hibbett D.S."/>
        </authorList>
    </citation>
    <scope>NUCLEOTIDE SEQUENCE [LARGE SCALE GENOMIC DNA]</scope>
    <source>
        <strain evidence="3">TFB10046</strain>
    </source>
</reference>
<organism evidence="2 3">
    <name type="scientific">Auricularia subglabra (strain TFB-10046 / SS5)</name>
    <name type="common">White-rot fungus</name>
    <name type="synonym">Auricularia delicata (strain TFB10046)</name>
    <dbReference type="NCBI Taxonomy" id="717982"/>
    <lineage>
        <taxon>Eukaryota</taxon>
        <taxon>Fungi</taxon>
        <taxon>Dikarya</taxon>
        <taxon>Basidiomycota</taxon>
        <taxon>Agaricomycotina</taxon>
        <taxon>Agaricomycetes</taxon>
        <taxon>Auriculariales</taxon>
        <taxon>Auriculariaceae</taxon>
        <taxon>Auricularia</taxon>
    </lineage>
</organism>
<evidence type="ECO:0000313" key="2">
    <source>
        <dbReference type="EMBL" id="EJD32431.1"/>
    </source>
</evidence>
<dbReference type="InParanoid" id="J0L808"/>
<keyword evidence="3" id="KW-1185">Reference proteome</keyword>
<accession>J0L808</accession>
<dbReference type="CDD" id="cd05163">
    <property type="entry name" value="PIKK_TRRAP"/>
    <property type="match status" value="1"/>
</dbReference>
<gene>
    <name evidence="2" type="ORF">AURDEDRAFT_178501</name>
</gene>
<dbReference type="GO" id="GO:0006281">
    <property type="term" value="P:DNA repair"/>
    <property type="evidence" value="ECO:0007669"/>
    <property type="project" value="TreeGrafter"/>
</dbReference>
<dbReference type="PROSITE" id="PS50290">
    <property type="entry name" value="PI3_4_KINASE_3"/>
    <property type="match status" value="1"/>
</dbReference>
<dbReference type="AlphaFoldDB" id="J0L808"/>
<dbReference type="eggNOG" id="KOG0889">
    <property type="taxonomic scope" value="Eukaryota"/>
</dbReference>
<dbReference type="SUPFAM" id="SSF56112">
    <property type="entry name" value="Protein kinase-like (PK-like)"/>
    <property type="match status" value="1"/>
</dbReference>
<dbReference type="GO" id="GO:0006355">
    <property type="term" value="P:regulation of DNA-templated transcription"/>
    <property type="evidence" value="ECO:0007669"/>
    <property type="project" value="TreeGrafter"/>
</dbReference>
<dbReference type="PANTHER" id="PTHR11139:SF1">
    <property type="entry name" value="TRANSFORMATION_TRANSCRIPTION DOMAIN-ASSOCIATED PROTEIN"/>
    <property type="match status" value="1"/>
</dbReference>
<proteinExistence type="predicted"/>
<feature type="non-terminal residue" evidence="2">
    <location>
        <position position="220"/>
    </location>
</feature>
<name>J0L808_AURST</name>
<dbReference type="InterPro" id="IPR000403">
    <property type="entry name" value="PI3/4_kinase_cat_dom"/>
</dbReference>
<dbReference type="GO" id="GO:0035267">
    <property type="term" value="C:NuA4 histone acetyltransferase complex"/>
    <property type="evidence" value="ECO:0007669"/>
    <property type="project" value="TreeGrafter"/>
</dbReference>
<dbReference type="GO" id="GO:0005634">
    <property type="term" value="C:nucleus"/>
    <property type="evidence" value="ECO:0007669"/>
    <property type="project" value="TreeGrafter"/>
</dbReference>
<dbReference type="PANTHER" id="PTHR11139">
    <property type="entry name" value="ATAXIA TELANGIECTASIA MUTATED ATM -RELATED"/>
    <property type="match status" value="1"/>
</dbReference>
<dbReference type="EMBL" id="JH688983">
    <property type="protein sequence ID" value="EJD32431.1"/>
    <property type="molecule type" value="Genomic_DNA"/>
</dbReference>
<sequence length="220" mass="24527">MPCWPARALLHQIFRDFNSVVVRRKETRRRNLTFSLPVSMPIGHQTRLLESDEASMSLQDIYNGHCARAGFSREAPSLMYAEMYGEMQRSAGRAVDKTAIFQDTVLSDYMAKTMKTPADLWRMRKEFTAQLAAASLVTYVVPLPMRPPHCVRVGRMTGRVSMTDMIPAFIQGEPVLSGRAAHVPWCFTPNIQHFVGRAGAEGVFVTGIVALARALAEPDA</sequence>
<dbReference type="OrthoDB" id="5570127at2759"/>
<dbReference type="InterPro" id="IPR011009">
    <property type="entry name" value="Kinase-like_dom_sf"/>
</dbReference>